<evidence type="ECO:0000259" key="3">
    <source>
        <dbReference type="Pfam" id="PF15445"/>
    </source>
</evidence>
<feature type="coiled-coil region" evidence="1">
    <location>
        <begin position="362"/>
        <end position="389"/>
    </location>
</feature>
<dbReference type="AlphaFoldDB" id="A0A060S1Q3"/>
<name>A0A060S1Q3_PLARE</name>
<dbReference type="VEuPathDB" id="PlasmoDB:PRCDC_1239500"/>
<reference evidence="4" key="1">
    <citation type="submission" date="2014-01" db="EMBL/GenBank/DDBJ databases">
        <authorList>
            <person name="Aslett M."/>
        </authorList>
    </citation>
    <scope>NUCLEOTIDE SEQUENCE</scope>
    <source>
        <strain evidence="4">CDC</strain>
    </source>
</reference>
<feature type="non-terminal residue" evidence="4">
    <location>
        <position position="1"/>
    </location>
</feature>
<feature type="region of interest" description="Disordered" evidence="2">
    <location>
        <begin position="187"/>
        <end position="216"/>
    </location>
</feature>
<feature type="non-terminal residue" evidence="4">
    <location>
        <position position="549"/>
    </location>
</feature>
<evidence type="ECO:0000313" key="4">
    <source>
        <dbReference type="EMBL" id="CDO65677.1"/>
    </source>
</evidence>
<feature type="region of interest" description="Disordered" evidence="2">
    <location>
        <begin position="101"/>
        <end position="169"/>
    </location>
</feature>
<keyword evidence="1" id="KW-0175">Coiled coil</keyword>
<dbReference type="Gene3D" id="1.10.1900.40">
    <property type="entry name" value="Acidic terminal segments, variant surface antigen of PfEMP1"/>
    <property type="match status" value="2"/>
</dbReference>
<dbReference type="InterPro" id="IPR029211">
    <property type="entry name" value="PfEMP1_ATS"/>
</dbReference>
<feature type="compositionally biased region" description="Low complexity" evidence="2">
    <location>
        <begin position="117"/>
        <end position="162"/>
    </location>
</feature>
<dbReference type="FunFam" id="1.10.1900.40:FF:000001">
    <property type="entry name" value="Erythrocyte membrane protein 1"/>
    <property type="match status" value="1"/>
</dbReference>
<feature type="region of interest" description="Disordered" evidence="2">
    <location>
        <begin position="389"/>
        <end position="417"/>
    </location>
</feature>
<evidence type="ECO:0000256" key="1">
    <source>
        <dbReference type="SAM" id="Coils"/>
    </source>
</evidence>
<dbReference type="EMBL" id="HG810773">
    <property type="protein sequence ID" value="CDO65677.1"/>
    <property type="molecule type" value="Genomic_DNA"/>
</dbReference>
<reference evidence="4" key="2">
    <citation type="submission" date="2014-05" db="EMBL/GenBank/DDBJ databases">
        <title>The genome sequences of chimpanzee malaria parasites reveal the path to human adaptation.</title>
        <authorList>
            <person name="Otto T.D."/>
            <person name="Rayner J.C."/>
            <person name="Boehme U."/>
            <person name="Pain A."/>
            <person name="Spottiswoode N."/>
            <person name="Sanders M."/>
            <person name="Quail M."/>
            <person name="Ollomo B."/>
            <person name="Renaud F."/>
            <person name="Thomas A.W."/>
            <person name="Prugnolle F."/>
            <person name="Conway D.J."/>
            <person name="Newbold C."/>
            <person name="Berriman M."/>
        </authorList>
    </citation>
    <scope>NUCLEOTIDE SEQUENCE [LARGE SCALE GENOMIC DNA]</scope>
    <source>
        <strain evidence="4">CDC</strain>
    </source>
</reference>
<dbReference type="VEuPathDB" id="PlasmoDB:PRG01_0009200"/>
<feature type="compositionally biased region" description="Polar residues" evidence="2">
    <location>
        <begin position="105"/>
        <end position="116"/>
    </location>
</feature>
<feature type="domain" description="Plasmodium falciparum erythrocyte membrane protein 1 acidic terminal segment" evidence="3">
    <location>
        <begin position="144"/>
        <end position="548"/>
    </location>
</feature>
<accession>A0A060S1Q3</accession>
<proteinExistence type="predicted"/>
<feature type="compositionally biased region" description="Polar residues" evidence="2">
    <location>
        <begin position="187"/>
        <end position="203"/>
    </location>
</feature>
<gene>
    <name evidence="4" type="primary">VAR</name>
    <name evidence="4" type="ORF">PRCDC_1239500</name>
</gene>
<protein>
    <submittedName>
        <fullName evidence="4">Erythrocyte membrane protein 1, EMP1, exon 2</fullName>
    </submittedName>
</protein>
<organism evidence="4 5">
    <name type="scientific">Plasmodium reichenowi</name>
    <dbReference type="NCBI Taxonomy" id="5854"/>
    <lineage>
        <taxon>Eukaryota</taxon>
        <taxon>Sar</taxon>
        <taxon>Alveolata</taxon>
        <taxon>Apicomplexa</taxon>
        <taxon>Aconoidasida</taxon>
        <taxon>Haemosporida</taxon>
        <taxon>Plasmodiidae</taxon>
        <taxon>Plasmodium</taxon>
        <taxon>Plasmodium (Laverania)</taxon>
    </lineage>
</organism>
<sequence>KKTKSSVDMLRVLQIPKGEYDMPTTKSSNRYIPYTSGKYRGKRYIYLEGDSGTDSGYTDHYSDITSSSESEYEEFDINDIYVPRAPKYKTLIEVVLEPSKRDTQNDIQSDDIPNSGNINIANTIPTTDNTIPNSDTPNTPSDTTNTPSDTTNTTSDIPNTPSDIPSPITDEEWNQLKDEFISNMLQNTQPNDVPNDYTSENSPTNTNNTTMSHDIVDNNTHPNILRDNMDEKPFIMSIHDRDLYTGEEYNYDMSNNSGENNLYSGEDNLYSGVDPTSDNRGSYSDNHDSLSGNHHPYSGIDLINDSLSGGNQPIDIYDEMLKRKENELFGTNHKKHTTTNRFAKPARDDPIHNQLNLFHKWLDRHRDMCEKLKNNHECLDKLKEKWDNETPTSGNIHPSGNTIPSSDIPSDNNIHSDIQTSDIPSGKLSDIHSDNNIHSDIPYVLNTDVSIQIDMDNPKTKNQFSNMDTTPNKSTMDTILDDLEKYNEPYYYDFYKDDMYYDVNDDDKTSVDHINMDYNKMDNNNSDVPTKVQIEMNIVNNKKEIFEEE</sequence>
<keyword evidence="5" id="KW-1185">Reference proteome</keyword>
<evidence type="ECO:0000256" key="2">
    <source>
        <dbReference type="SAM" id="MobiDB-lite"/>
    </source>
</evidence>
<evidence type="ECO:0000313" key="5">
    <source>
        <dbReference type="Proteomes" id="UP000027581"/>
    </source>
</evidence>
<dbReference type="InterPro" id="IPR044932">
    <property type="entry name" value="PfEMP1_ATS_sf"/>
</dbReference>
<dbReference type="Pfam" id="PF15445">
    <property type="entry name" value="ATS"/>
    <property type="match status" value="2"/>
</dbReference>
<feature type="domain" description="Plasmodium falciparum erythrocyte membrane protein 1 acidic terminal segment" evidence="3">
    <location>
        <begin position="1"/>
        <end position="118"/>
    </location>
</feature>
<dbReference type="Proteomes" id="UP000027581">
    <property type="component" value="Unassembled WGS sequence"/>
</dbReference>